<feature type="domain" description="C2H2-type" evidence="9">
    <location>
        <begin position="56"/>
        <end position="78"/>
    </location>
</feature>
<feature type="region of interest" description="Disordered" evidence="8">
    <location>
        <begin position="669"/>
        <end position="692"/>
    </location>
</feature>
<evidence type="ECO:0000313" key="10">
    <source>
        <dbReference type="EMBL" id="OKO90300.1"/>
    </source>
</evidence>
<dbReference type="PANTHER" id="PTHR40626">
    <property type="entry name" value="MIP31509P"/>
    <property type="match status" value="1"/>
</dbReference>
<feature type="region of interest" description="Disordered" evidence="8">
    <location>
        <begin position="521"/>
        <end position="543"/>
    </location>
</feature>
<dbReference type="PROSITE" id="PS50157">
    <property type="entry name" value="ZINC_FINGER_C2H2_2"/>
    <property type="match status" value="2"/>
</dbReference>
<evidence type="ECO:0000256" key="8">
    <source>
        <dbReference type="SAM" id="MobiDB-lite"/>
    </source>
</evidence>
<comment type="subcellular location">
    <subcellularLocation>
        <location evidence="1">Nucleus</location>
    </subcellularLocation>
</comment>
<sequence length="771" mass="86491">MLSNSSPSNPHLTGLKARRRRKTSKEERICPVCAQTFKKAEHLARHLRSHTKEKPFNCPVCNKAFARQDTLLRHSRSHPAGSNAYTSTAGMYRAIDESMDESMDEEHQEYNVNPELISQAIGSEIPAVPLHLDHLNPMAGNMMAPVSPPNSSSIDKHTPNMSIGETSTYPTQVTPLTSLFSLETGDAWRNQASPQNPMWDYLLDREWETLLTGEDFDLDAVNTSLLYATSDYVPVDTIPGMDITRLLPSVQTASMNSDSAKQHADTVQKKWHTYSELASSGQMTPDVPREASFIDEAYRKRLADRLQQRDLCIQAYFSKFHPLFPVVHMPTFRPGTQNAVLLLSVCSAGSLFVASSRAISHGISMFERLNKAILASWARKARIFDLRHSTYNLLDLDGQALEDAWLRWVQVEVKKRIVLGLYIHDAELAHLHHHEPILRHSPDRLPQISSNELFTASSAEHWKYLMLDEQARTLTNNPPHNSPPSQQNHRPQGVLPSDFALVGMLESISAMAYEVHDQTTLQNPWDPTSTSTLPPPSSSSTPPTTQCHTLLATWYTTYQPTRHSKPSWPCLMMLWHSIYITLHADINALECAAGREGYDAVQKYTPYARAWVRSADAKRCLLHALLIQKNFESLSAGAEPGMFVPKCLYYCGLVWACFMCFGGDSQSREGEVEPEKDNENKLNPGDSEGQRENGCITIGPAENLQFAELRLPGVDGIGVFLEQMGGLQPRRLAVGSLFRIIDLLQRISHWKIAQSLAMTLLVVVEETQDLF</sequence>
<dbReference type="InterPro" id="IPR051059">
    <property type="entry name" value="VerF-like"/>
</dbReference>
<evidence type="ECO:0000256" key="7">
    <source>
        <dbReference type="PROSITE-ProRule" id="PRU00042"/>
    </source>
</evidence>
<dbReference type="InterPro" id="IPR013087">
    <property type="entry name" value="Znf_C2H2_type"/>
</dbReference>
<feature type="region of interest" description="Disordered" evidence="8">
    <location>
        <begin position="1"/>
        <end position="26"/>
    </location>
</feature>
<evidence type="ECO:0000256" key="6">
    <source>
        <dbReference type="ARBA" id="ARBA00023242"/>
    </source>
</evidence>
<dbReference type="AlphaFoldDB" id="A0A1Q5SQQ3"/>
<dbReference type="CDD" id="cd12148">
    <property type="entry name" value="fungal_TF_MHR"/>
    <property type="match status" value="1"/>
</dbReference>
<evidence type="ECO:0000256" key="4">
    <source>
        <dbReference type="ARBA" id="ARBA00022771"/>
    </source>
</evidence>
<keyword evidence="6" id="KW-0539">Nucleus</keyword>
<evidence type="ECO:0000256" key="3">
    <source>
        <dbReference type="ARBA" id="ARBA00022737"/>
    </source>
</evidence>
<dbReference type="FunFam" id="3.30.160.60:FF:002343">
    <property type="entry name" value="Zinc finger protein 33A"/>
    <property type="match status" value="1"/>
</dbReference>
<keyword evidence="4 7" id="KW-0863">Zinc-finger</keyword>
<dbReference type="GO" id="GO:0006351">
    <property type="term" value="P:DNA-templated transcription"/>
    <property type="evidence" value="ECO:0007669"/>
    <property type="project" value="InterPro"/>
</dbReference>
<dbReference type="PROSITE" id="PS00028">
    <property type="entry name" value="ZINC_FINGER_C2H2_1"/>
    <property type="match status" value="2"/>
</dbReference>
<dbReference type="STRING" id="1316194.A0A1Q5SQQ3"/>
<keyword evidence="3" id="KW-0677">Repeat</keyword>
<feature type="compositionally biased region" description="Basic and acidic residues" evidence="8">
    <location>
        <begin position="669"/>
        <end position="680"/>
    </location>
</feature>
<dbReference type="EMBL" id="MNBE01000758">
    <property type="protein sequence ID" value="OKO90300.1"/>
    <property type="molecule type" value="Genomic_DNA"/>
</dbReference>
<reference evidence="10 11" key="1">
    <citation type="submission" date="2016-10" db="EMBL/GenBank/DDBJ databases">
        <title>Genome sequence of the ascomycete fungus Penicillium subrubescens.</title>
        <authorList>
            <person name="De Vries R.P."/>
            <person name="Peng M."/>
            <person name="Dilokpimol A."/>
            <person name="Hilden K."/>
            <person name="Makela M.R."/>
            <person name="Grigoriev I."/>
            <person name="Riley R."/>
            <person name="Granchi Z."/>
        </authorList>
    </citation>
    <scope>NUCLEOTIDE SEQUENCE [LARGE SCALE GENOMIC DNA]</scope>
    <source>
        <strain evidence="10 11">CBS 132785</strain>
    </source>
</reference>
<feature type="compositionally biased region" description="Low complexity" evidence="8">
    <location>
        <begin position="527"/>
        <end position="543"/>
    </location>
</feature>
<evidence type="ECO:0000259" key="9">
    <source>
        <dbReference type="PROSITE" id="PS50157"/>
    </source>
</evidence>
<evidence type="ECO:0000256" key="2">
    <source>
        <dbReference type="ARBA" id="ARBA00022723"/>
    </source>
</evidence>
<dbReference type="GO" id="GO:0008270">
    <property type="term" value="F:zinc ion binding"/>
    <property type="evidence" value="ECO:0007669"/>
    <property type="project" value="UniProtKB-KW"/>
</dbReference>
<accession>A0A1Q5SQQ3</accession>
<dbReference type="SUPFAM" id="SSF57667">
    <property type="entry name" value="beta-beta-alpha zinc fingers"/>
    <property type="match status" value="1"/>
</dbReference>
<dbReference type="GO" id="GO:0000785">
    <property type="term" value="C:chromatin"/>
    <property type="evidence" value="ECO:0007669"/>
    <property type="project" value="TreeGrafter"/>
</dbReference>
<evidence type="ECO:0000256" key="1">
    <source>
        <dbReference type="ARBA" id="ARBA00004123"/>
    </source>
</evidence>
<organism evidence="10 11">
    <name type="scientific">Penicillium subrubescens</name>
    <dbReference type="NCBI Taxonomy" id="1316194"/>
    <lineage>
        <taxon>Eukaryota</taxon>
        <taxon>Fungi</taxon>
        <taxon>Dikarya</taxon>
        <taxon>Ascomycota</taxon>
        <taxon>Pezizomycotina</taxon>
        <taxon>Eurotiomycetes</taxon>
        <taxon>Eurotiomycetidae</taxon>
        <taxon>Eurotiales</taxon>
        <taxon>Aspergillaceae</taxon>
        <taxon>Penicillium</taxon>
    </lineage>
</organism>
<feature type="compositionally biased region" description="Low complexity" evidence="8">
    <location>
        <begin position="476"/>
        <end position="489"/>
    </location>
</feature>
<dbReference type="Pfam" id="PF00096">
    <property type="entry name" value="zf-C2H2"/>
    <property type="match status" value="2"/>
</dbReference>
<dbReference type="GO" id="GO:0005634">
    <property type="term" value="C:nucleus"/>
    <property type="evidence" value="ECO:0007669"/>
    <property type="project" value="UniProtKB-SubCell"/>
</dbReference>
<evidence type="ECO:0000256" key="5">
    <source>
        <dbReference type="ARBA" id="ARBA00022833"/>
    </source>
</evidence>
<dbReference type="GO" id="GO:0000981">
    <property type="term" value="F:DNA-binding transcription factor activity, RNA polymerase II-specific"/>
    <property type="evidence" value="ECO:0007669"/>
    <property type="project" value="InterPro"/>
</dbReference>
<feature type="domain" description="C2H2-type" evidence="9">
    <location>
        <begin position="28"/>
        <end position="55"/>
    </location>
</feature>
<protein>
    <submittedName>
        <fullName evidence="10">Transcriptional regulator ADR1</fullName>
    </submittedName>
</protein>
<name>A0A1Q5SQQ3_9EURO</name>
<feature type="region of interest" description="Disordered" evidence="8">
    <location>
        <begin position="473"/>
        <end position="493"/>
    </location>
</feature>
<dbReference type="GO" id="GO:0000978">
    <property type="term" value="F:RNA polymerase II cis-regulatory region sequence-specific DNA binding"/>
    <property type="evidence" value="ECO:0007669"/>
    <property type="project" value="InterPro"/>
</dbReference>
<keyword evidence="11" id="KW-1185">Reference proteome</keyword>
<evidence type="ECO:0000313" key="11">
    <source>
        <dbReference type="Proteomes" id="UP000186955"/>
    </source>
</evidence>
<dbReference type="Pfam" id="PF04082">
    <property type="entry name" value="Fungal_trans"/>
    <property type="match status" value="1"/>
</dbReference>
<dbReference type="PANTHER" id="PTHR40626:SF14">
    <property type="entry name" value="C2H2 TYPE ZINC FINGER DOMAIN PROTEIN (AFU_ORTHOLOGUE AFUA_1G02360)"/>
    <property type="match status" value="1"/>
</dbReference>
<comment type="caution">
    <text evidence="10">The sequence shown here is derived from an EMBL/GenBank/DDBJ whole genome shotgun (WGS) entry which is preliminary data.</text>
</comment>
<dbReference type="SMART" id="SM00355">
    <property type="entry name" value="ZnF_C2H2"/>
    <property type="match status" value="2"/>
</dbReference>
<gene>
    <name evidence="10" type="ORF">PENSUB_13433</name>
</gene>
<feature type="compositionally biased region" description="Polar residues" evidence="8">
    <location>
        <begin position="1"/>
        <end position="11"/>
    </location>
</feature>
<dbReference type="InterPro" id="IPR036236">
    <property type="entry name" value="Znf_C2H2_sf"/>
</dbReference>
<keyword evidence="5" id="KW-0862">Zinc</keyword>
<keyword evidence="2" id="KW-0479">Metal-binding</keyword>
<dbReference type="Gene3D" id="3.30.160.60">
    <property type="entry name" value="Classic Zinc Finger"/>
    <property type="match status" value="2"/>
</dbReference>
<proteinExistence type="predicted"/>
<dbReference type="InterPro" id="IPR007219">
    <property type="entry name" value="XnlR_reg_dom"/>
</dbReference>
<dbReference type="Proteomes" id="UP000186955">
    <property type="component" value="Unassembled WGS sequence"/>
</dbReference>